<accession>X1D803</accession>
<dbReference type="EMBL" id="BART01021846">
    <property type="protein sequence ID" value="GAH04415.1"/>
    <property type="molecule type" value="Genomic_DNA"/>
</dbReference>
<name>X1D803_9ZZZZ</name>
<evidence type="ECO:0000313" key="1">
    <source>
        <dbReference type="EMBL" id="GAH04415.1"/>
    </source>
</evidence>
<reference evidence="1" key="1">
    <citation type="journal article" date="2014" name="Front. Microbiol.">
        <title>High frequency of phylogenetically diverse reductive dehalogenase-homologous genes in deep subseafloor sedimentary metagenomes.</title>
        <authorList>
            <person name="Kawai M."/>
            <person name="Futagami T."/>
            <person name="Toyoda A."/>
            <person name="Takaki Y."/>
            <person name="Nishi S."/>
            <person name="Hori S."/>
            <person name="Arai W."/>
            <person name="Tsubouchi T."/>
            <person name="Morono Y."/>
            <person name="Uchiyama I."/>
            <person name="Ito T."/>
            <person name="Fujiyama A."/>
            <person name="Inagaki F."/>
            <person name="Takami H."/>
        </authorList>
    </citation>
    <scope>NUCLEOTIDE SEQUENCE</scope>
    <source>
        <strain evidence="1">Expedition CK06-06</strain>
    </source>
</reference>
<organism evidence="1">
    <name type="scientific">marine sediment metagenome</name>
    <dbReference type="NCBI Taxonomy" id="412755"/>
    <lineage>
        <taxon>unclassified sequences</taxon>
        <taxon>metagenomes</taxon>
        <taxon>ecological metagenomes</taxon>
    </lineage>
</organism>
<protein>
    <recommendedName>
        <fullName evidence="2">Peptidase A2 domain-containing protein</fullName>
    </recommendedName>
</protein>
<sequence>MKIPLFIRQRYGHLAAYAYTTIIKQRLRPSKFYSLVDIGSPWTVITPSGAHILKISTKTLSLPSDYPTITFAGLTFKRYMLKNVNIILSDGKSNIISFPTKQVGVLEPTKKTDLTKFPEQLLIGCDFLEDNNLGLYFNPNNNVAYLQK</sequence>
<evidence type="ECO:0008006" key="2">
    <source>
        <dbReference type="Google" id="ProtNLM"/>
    </source>
</evidence>
<gene>
    <name evidence="1" type="ORF">S01H4_40173</name>
</gene>
<proteinExistence type="predicted"/>
<dbReference type="AlphaFoldDB" id="X1D803"/>
<comment type="caution">
    <text evidence="1">The sequence shown here is derived from an EMBL/GenBank/DDBJ whole genome shotgun (WGS) entry which is preliminary data.</text>
</comment>